<evidence type="ECO:0000313" key="2">
    <source>
        <dbReference type="EMBL" id="EKC22160.1"/>
    </source>
</evidence>
<reference evidence="2" key="1">
    <citation type="journal article" date="2012" name="Nature">
        <title>The oyster genome reveals stress adaptation and complexity of shell formation.</title>
        <authorList>
            <person name="Zhang G."/>
            <person name="Fang X."/>
            <person name="Guo X."/>
            <person name="Li L."/>
            <person name="Luo R."/>
            <person name="Xu F."/>
            <person name="Yang P."/>
            <person name="Zhang L."/>
            <person name="Wang X."/>
            <person name="Qi H."/>
            <person name="Xiong Z."/>
            <person name="Que H."/>
            <person name="Xie Y."/>
            <person name="Holland P.W."/>
            <person name="Paps J."/>
            <person name="Zhu Y."/>
            <person name="Wu F."/>
            <person name="Chen Y."/>
            <person name="Wang J."/>
            <person name="Peng C."/>
            <person name="Meng J."/>
            <person name="Yang L."/>
            <person name="Liu J."/>
            <person name="Wen B."/>
            <person name="Zhang N."/>
            <person name="Huang Z."/>
            <person name="Zhu Q."/>
            <person name="Feng Y."/>
            <person name="Mount A."/>
            <person name="Hedgecock D."/>
            <person name="Xu Z."/>
            <person name="Liu Y."/>
            <person name="Domazet-Loso T."/>
            <person name="Du Y."/>
            <person name="Sun X."/>
            <person name="Zhang S."/>
            <person name="Liu B."/>
            <person name="Cheng P."/>
            <person name="Jiang X."/>
            <person name="Li J."/>
            <person name="Fan D."/>
            <person name="Wang W."/>
            <person name="Fu W."/>
            <person name="Wang T."/>
            <person name="Wang B."/>
            <person name="Zhang J."/>
            <person name="Peng Z."/>
            <person name="Li Y."/>
            <person name="Li N."/>
            <person name="Wang J."/>
            <person name="Chen M."/>
            <person name="He Y."/>
            <person name="Tan F."/>
            <person name="Song X."/>
            <person name="Zheng Q."/>
            <person name="Huang R."/>
            <person name="Yang H."/>
            <person name="Du X."/>
            <person name="Chen L."/>
            <person name="Yang M."/>
            <person name="Gaffney P.M."/>
            <person name="Wang S."/>
            <person name="Luo L."/>
            <person name="She Z."/>
            <person name="Ming Y."/>
            <person name="Huang W."/>
            <person name="Zhang S."/>
            <person name="Huang B."/>
            <person name="Zhang Y."/>
            <person name="Qu T."/>
            <person name="Ni P."/>
            <person name="Miao G."/>
            <person name="Wang J."/>
            <person name="Wang Q."/>
            <person name="Steinberg C.E."/>
            <person name="Wang H."/>
            <person name="Li N."/>
            <person name="Qian L."/>
            <person name="Zhang G."/>
            <person name="Li Y."/>
            <person name="Yang H."/>
            <person name="Liu X."/>
            <person name="Wang J."/>
            <person name="Yin Y."/>
            <person name="Wang J."/>
        </authorList>
    </citation>
    <scope>NUCLEOTIDE SEQUENCE [LARGE SCALE GENOMIC DNA]</scope>
    <source>
        <strain evidence="2">05x7-T-G4-1.051#20</strain>
    </source>
</reference>
<feature type="region of interest" description="Disordered" evidence="1">
    <location>
        <begin position="1"/>
        <end position="57"/>
    </location>
</feature>
<gene>
    <name evidence="2" type="ORF">CGI_10002692</name>
</gene>
<evidence type="ECO:0000256" key="1">
    <source>
        <dbReference type="SAM" id="MobiDB-lite"/>
    </source>
</evidence>
<dbReference type="HOGENOM" id="CLU_1497669_0_0_1"/>
<feature type="region of interest" description="Disordered" evidence="1">
    <location>
        <begin position="84"/>
        <end position="104"/>
    </location>
</feature>
<protein>
    <submittedName>
        <fullName evidence="2">Uncharacterized protein</fullName>
    </submittedName>
</protein>
<sequence>MIPDSGVDVRPKYDASMDDRSYQHIKRVHGDDRVKTATRDQVQSTPKGVGEDEDWDKDPGELIFKEVKVGRTYRKRTTPRLPGVKRKAIEEEPVLSEGQGREPEVEIEICETTSQEEPLTESHCSCCKADGRGKVDVGTQTNLKVDDQKKRGHQKIIRVIRKYQENGENIEKFEEDTWFD</sequence>
<feature type="compositionally biased region" description="Basic and acidic residues" evidence="1">
    <location>
        <begin position="7"/>
        <end position="38"/>
    </location>
</feature>
<dbReference type="EMBL" id="JH816147">
    <property type="protein sequence ID" value="EKC22160.1"/>
    <property type="molecule type" value="Genomic_DNA"/>
</dbReference>
<dbReference type="AlphaFoldDB" id="K1Q016"/>
<organism evidence="2">
    <name type="scientific">Magallana gigas</name>
    <name type="common">Pacific oyster</name>
    <name type="synonym">Crassostrea gigas</name>
    <dbReference type="NCBI Taxonomy" id="29159"/>
    <lineage>
        <taxon>Eukaryota</taxon>
        <taxon>Metazoa</taxon>
        <taxon>Spiralia</taxon>
        <taxon>Lophotrochozoa</taxon>
        <taxon>Mollusca</taxon>
        <taxon>Bivalvia</taxon>
        <taxon>Autobranchia</taxon>
        <taxon>Pteriomorphia</taxon>
        <taxon>Ostreida</taxon>
        <taxon>Ostreoidea</taxon>
        <taxon>Ostreidae</taxon>
        <taxon>Magallana</taxon>
    </lineage>
</organism>
<name>K1Q016_MAGGI</name>
<dbReference type="InParanoid" id="K1Q016"/>
<accession>K1Q016</accession>
<proteinExistence type="predicted"/>